<dbReference type="GO" id="GO:0005524">
    <property type="term" value="F:ATP binding"/>
    <property type="evidence" value="ECO:0007669"/>
    <property type="project" value="UniProtKB-KW"/>
</dbReference>
<evidence type="ECO:0000256" key="3">
    <source>
        <dbReference type="ARBA" id="ARBA00022555"/>
    </source>
</evidence>
<dbReference type="InterPro" id="IPR012947">
    <property type="entry name" value="tRNA_SAD"/>
</dbReference>
<evidence type="ECO:0000256" key="7">
    <source>
        <dbReference type="ARBA" id="ARBA00022884"/>
    </source>
</evidence>
<dbReference type="GO" id="GO:0002161">
    <property type="term" value="F:aminoacyl-tRNA deacylase activity"/>
    <property type="evidence" value="ECO:0007669"/>
    <property type="project" value="TreeGrafter"/>
</dbReference>
<protein>
    <recommendedName>
        <fullName evidence="2">alanine--tRNA ligase</fullName>
        <ecNumber evidence="2">6.1.1.7</ecNumber>
    </recommendedName>
</protein>
<organism evidence="11 12">
    <name type="scientific">Meganyctiphanes norvegica</name>
    <name type="common">Northern krill</name>
    <name type="synonym">Thysanopoda norvegica</name>
    <dbReference type="NCBI Taxonomy" id="48144"/>
    <lineage>
        <taxon>Eukaryota</taxon>
        <taxon>Metazoa</taxon>
        <taxon>Ecdysozoa</taxon>
        <taxon>Arthropoda</taxon>
        <taxon>Crustacea</taxon>
        <taxon>Multicrustacea</taxon>
        <taxon>Malacostraca</taxon>
        <taxon>Eumalacostraca</taxon>
        <taxon>Eucarida</taxon>
        <taxon>Euphausiacea</taxon>
        <taxon>Euphausiidae</taxon>
        <taxon>Meganyctiphanes</taxon>
    </lineage>
</organism>
<keyword evidence="12" id="KW-1185">Reference proteome</keyword>
<dbReference type="SUPFAM" id="SSF50447">
    <property type="entry name" value="Translation proteins"/>
    <property type="match status" value="1"/>
</dbReference>
<evidence type="ECO:0000256" key="6">
    <source>
        <dbReference type="ARBA" id="ARBA00022840"/>
    </source>
</evidence>
<evidence type="ECO:0000256" key="9">
    <source>
        <dbReference type="ARBA" id="ARBA00023146"/>
    </source>
</evidence>
<evidence type="ECO:0000256" key="2">
    <source>
        <dbReference type="ARBA" id="ARBA00013168"/>
    </source>
</evidence>
<evidence type="ECO:0000313" key="11">
    <source>
        <dbReference type="EMBL" id="CAL4080013.1"/>
    </source>
</evidence>
<dbReference type="Gene3D" id="3.30.980.10">
    <property type="entry name" value="Threonyl-trna Synthetase, Chain A, domain 2"/>
    <property type="match status" value="1"/>
</dbReference>
<reference evidence="11 12" key="1">
    <citation type="submission" date="2024-05" db="EMBL/GenBank/DDBJ databases">
        <authorList>
            <person name="Wallberg A."/>
        </authorList>
    </citation>
    <scope>NUCLEOTIDE SEQUENCE [LARGE SCALE GENOMIC DNA]</scope>
</reference>
<evidence type="ECO:0000256" key="1">
    <source>
        <dbReference type="ARBA" id="ARBA00008429"/>
    </source>
</evidence>
<keyword evidence="7" id="KW-0694">RNA-binding</keyword>
<proteinExistence type="inferred from homology"/>
<dbReference type="AlphaFoldDB" id="A0AAV2QCN8"/>
<evidence type="ECO:0000259" key="10">
    <source>
        <dbReference type="PROSITE" id="PS50860"/>
    </source>
</evidence>
<dbReference type="SMART" id="SM00863">
    <property type="entry name" value="tRNA_SAD"/>
    <property type="match status" value="1"/>
</dbReference>
<evidence type="ECO:0000256" key="4">
    <source>
        <dbReference type="ARBA" id="ARBA00022598"/>
    </source>
</evidence>
<keyword evidence="4" id="KW-0436">Ligase</keyword>
<keyword evidence="8" id="KW-0648">Protein biosynthesis</keyword>
<dbReference type="InterPro" id="IPR018163">
    <property type="entry name" value="Thr/Ala-tRNA-synth_IIc_edit"/>
</dbReference>
<dbReference type="Pfam" id="PF01411">
    <property type="entry name" value="tRNA-synt_2c"/>
    <property type="match status" value="1"/>
</dbReference>
<dbReference type="SUPFAM" id="SSF101353">
    <property type="entry name" value="Putative anticodon-binding domain of alanyl-tRNA synthetase (AlaRS)"/>
    <property type="match status" value="1"/>
</dbReference>
<gene>
    <name evidence="11" type="ORF">MNOR_LOCUS11172</name>
</gene>
<dbReference type="GO" id="GO:0004813">
    <property type="term" value="F:alanine-tRNA ligase activity"/>
    <property type="evidence" value="ECO:0007669"/>
    <property type="project" value="UniProtKB-EC"/>
</dbReference>
<dbReference type="FunFam" id="3.30.980.10:FF:000004">
    <property type="entry name" value="Alanine--tRNA ligase, cytoplasmic"/>
    <property type="match status" value="1"/>
</dbReference>
<dbReference type="InterPro" id="IPR018165">
    <property type="entry name" value="Ala-tRNA-synth_IIc_core"/>
</dbReference>
<dbReference type="PROSITE" id="PS50860">
    <property type="entry name" value="AA_TRNA_LIGASE_II_ALA"/>
    <property type="match status" value="1"/>
</dbReference>
<evidence type="ECO:0000313" key="12">
    <source>
        <dbReference type="Proteomes" id="UP001497623"/>
    </source>
</evidence>
<dbReference type="Pfam" id="PF07973">
    <property type="entry name" value="tRNA_SAD"/>
    <property type="match status" value="1"/>
</dbReference>
<dbReference type="GO" id="GO:0005739">
    <property type="term" value="C:mitochondrion"/>
    <property type="evidence" value="ECO:0007669"/>
    <property type="project" value="TreeGrafter"/>
</dbReference>
<dbReference type="InterPro" id="IPR018162">
    <property type="entry name" value="Ala-tRNA-ligase_IIc_anticod-bd"/>
</dbReference>
<dbReference type="PANTHER" id="PTHR11777:SF39">
    <property type="entry name" value="ALANINE--TRNA LIGASE, MITOCHONDRIAL"/>
    <property type="match status" value="1"/>
</dbReference>
<dbReference type="SUPFAM" id="SSF55186">
    <property type="entry name" value="ThrRS/AlaRS common domain"/>
    <property type="match status" value="1"/>
</dbReference>
<feature type="non-terminal residue" evidence="11">
    <location>
        <position position="1"/>
    </location>
</feature>
<keyword evidence="6" id="KW-0067">ATP-binding</keyword>
<keyword evidence="3" id="KW-0820">tRNA-binding</keyword>
<comment type="similarity">
    <text evidence="1">Belongs to the class-II aminoacyl-tRNA synthetase family. Alax-L subfamily.</text>
</comment>
<sequence length="491" mass="55051">SHKLRRIIRRALTIAREQFGLENEKHCLQELAKVIAKTLDDAHPQVHDRLNRVNIIIEHEHQLLRELHGKMSSEWASLVVLHPELRVLSDCQSAGLIEGIKETLPQIDTWRKNGNILPGSDAFKLYDTYGLNLDLIEELSDVYELNLDIDGYHSSLNHLRQNTKKLIQNKIKNSNDIYSKEDILSELLNHNVELTNDELKYIYDSKNGKYTFSDINTKVLAILKDGKFHLNVDNSELVGIVTEATNFYHEAGGQESDAGWIIGSQTHLKIANVENVGGYIIHWCGIEKGQLTVGDVVCCRIDTERRIGCMMHHTATHLLNAAVKHVTGLSCQVSSNVACDHFRLDVRTYKSIDVSMVHRIQNIVKGWCSSGGQVGRCTVPLQEVLQNPHTSFLPGETYPDILHLISAEYTDSDGSTVHSCEPCCGTHIHNTSHIKDFVITNMKSAGVGIRSIRAVCGTGATKVEEDGVAAYSDLQELQQEVQMELKKKLQD</sequence>
<dbReference type="InterPro" id="IPR018164">
    <property type="entry name" value="Ala-tRNA-synth_IIc_N"/>
</dbReference>
<dbReference type="PANTHER" id="PTHR11777">
    <property type="entry name" value="ALANYL-TRNA SYNTHETASE"/>
    <property type="match status" value="1"/>
</dbReference>
<feature type="non-terminal residue" evidence="11">
    <location>
        <position position="491"/>
    </location>
</feature>
<dbReference type="GO" id="GO:0000049">
    <property type="term" value="F:tRNA binding"/>
    <property type="evidence" value="ECO:0007669"/>
    <property type="project" value="UniProtKB-KW"/>
</dbReference>
<keyword evidence="5" id="KW-0547">Nucleotide-binding</keyword>
<accession>A0AAV2QCN8</accession>
<keyword evidence="9" id="KW-0030">Aminoacyl-tRNA synthetase</keyword>
<evidence type="ECO:0000256" key="5">
    <source>
        <dbReference type="ARBA" id="ARBA00022741"/>
    </source>
</evidence>
<dbReference type="GO" id="GO:0006419">
    <property type="term" value="P:alanyl-tRNA aminoacylation"/>
    <property type="evidence" value="ECO:0007669"/>
    <property type="project" value="InterPro"/>
</dbReference>
<evidence type="ECO:0000256" key="8">
    <source>
        <dbReference type="ARBA" id="ARBA00022917"/>
    </source>
</evidence>
<dbReference type="InterPro" id="IPR050058">
    <property type="entry name" value="Ala-tRNA_ligase"/>
</dbReference>
<dbReference type="InterPro" id="IPR009000">
    <property type="entry name" value="Transl_B-barrel_sf"/>
</dbReference>
<dbReference type="Proteomes" id="UP001497623">
    <property type="component" value="Unassembled WGS sequence"/>
</dbReference>
<dbReference type="Gene3D" id="2.40.30.130">
    <property type="match status" value="1"/>
</dbReference>
<dbReference type="EC" id="6.1.1.7" evidence="2"/>
<comment type="caution">
    <text evidence="11">The sequence shown here is derived from an EMBL/GenBank/DDBJ whole genome shotgun (WGS) entry which is preliminary data.</text>
</comment>
<feature type="domain" description="Alanyl-transfer RNA synthetases family profile" evidence="10">
    <location>
        <begin position="1"/>
        <end position="466"/>
    </location>
</feature>
<name>A0AAV2QCN8_MEGNR</name>
<dbReference type="EMBL" id="CAXKWB010005821">
    <property type="protein sequence ID" value="CAL4080013.1"/>
    <property type="molecule type" value="Genomic_DNA"/>
</dbReference>